<evidence type="ECO:0000256" key="1">
    <source>
        <dbReference type="ARBA" id="ARBA00004429"/>
    </source>
</evidence>
<dbReference type="RefSeq" id="WP_045362953.1">
    <property type="nucleotide sequence ID" value="NZ_AP018150.1"/>
</dbReference>
<dbReference type="AlphaFoldDB" id="A0A2Z6ETS7"/>
<evidence type="ECO:0000256" key="7">
    <source>
        <dbReference type="ARBA" id="ARBA00022692"/>
    </source>
</evidence>
<comment type="similarity">
    <text evidence="12">Belongs to the exbB/tolQ family.</text>
</comment>
<reference evidence="13 14" key="1">
    <citation type="journal article" date="2018" name="Microbes Environ.">
        <title>Comparative Genomic Insights into Endofungal Lifestyles of Two Bacterial Endosymbionts, Mycoavidus cysteinexigens and Burkholderia rhizoxinica.</title>
        <authorList>
            <person name="Sharmin D."/>
            <person name="Guo Y."/>
            <person name="Nishizawa T."/>
            <person name="Ohshima S."/>
            <person name="Sato Y."/>
            <person name="Takashima Y."/>
            <person name="Narisawa K."/>
            <person name="Ohta H."/>
        </authorList>
    </citation>
    <scope>NUCLEOTIDE SEQUENCE [LARGE SCALE GENOMIC DNA]</scope>
    <source>
        <strain evidence="13 14">B1-EB</strain>
    </source>
</reference>
<dbReference type="InterPro" id="IPR002898">
    <property type="entry name" value="MotA_ExbB_proton_chnl"/>
</dbReference>
<dbReference type="KEGG" id="mcys:MCB1EB_0682"/>
<keyword evidence="10" id="KW-0472">Membrane</keyword>
<evidence type="ECO:0000256" key="4">
    <source>
        <dbReference type="ARBA" id="ARBA00022448"/>
    </source>
</evidence>
<evidence type="ECO:0000256" key="6">
    <source>
        <dbReference type="ARBA" id="ARBA00022519"/>
    </source>
</evidence>
<dbReference type="InterPro" id="IPR050790">
    <property type="entry name" value="ExbB/TolQ_transport"/>
</dbReference>
<organism evidence="13 14">
    <name type="scientific">Mycoavidus cysteinexigens</name>
    <dbReference type="NCBI Taxonomy" id="1553431"/>
    <lineage>
        <taxon>Bacteria</taxon>
        <taxon>Pseudomonadati</taxon>
        <taxon>Pseudomonadota</taxon>
        <taxon>Betaproteobacteria</taxon>
        <taxon>Burkholderiales</taxon>
        <taxon>Burkholderiaceae</taxon>
        <taxon>Mycoavidus</taxon>
    </lineage>
</organism>
<accession>A0A2Z6ETS7</accession>
<comment type="subunit">
    <text evidence="2">The accessory proteins ExbB and ExbD seem to form a complex with TonB.</text>
</comment>
<keyword evidence="14" id="KW-1185">Reference proteome</keyword>
<keyword evidence="9" id="KW-1133">Transmembrane helix</keyword>
<dbReference type="EMBL" id="AP018150">
    <property type="protein sequence ID" value="BBE08843.1"/>
    <property type="molecule type" value="Genomic_DNA"/>
</dbReference>
<dbReference type="GO" id="GO:0005886">
    <property type="term" value="C:plasma membrane"/>
    <property type="evidence" value="ECO:0007669"/>
    <property type="project" value="UniProtKB-SubCell"/>
</dbReference>
<proteinExistence type="inferred from homology"/>
<comment type="subcellular location">
    <subcellularLocation>
        <location evidence="1">Cell inner membrane</location>
        <topology evidence="1">Multi-pass membrane protein</topology>
    </subcellularLocation>
    <subcellularLocation>
        <location evidence="12">Membrane</location>
        <topology evidence="12">Multi-pass membrane protein</topology>
    </subcellularLocation>
</comment>
<keyword evidence="6" id="KW-0997">Cell inner membrane</keyword>
<keyword evidence="7" id="KW-0812">Transmembrane</keyword>
<evidence type="ECO:0000256" key="3">
    <source>
        <dbReference type="ARBA" id="ARBA00022093"/>
    </source>
</evidence>
<gene>
    <name evidence="13" type="ORF">MCB1EB_0682</name>
</gene>
<dbReference type="GO" id="GO:0017038">
    <property type="term" value="P:protein import"/>
    <property type="evidence" value="ECO:0007669"/>
    <property type="project" value="TreeGrafter"/>
</dbReference>
<dbReference type="PANTHER" id="PTHR30625">
    <property type="entry name" value="PROTEIN TOLQ"/>
    <property type="match status" value="1"/>
</dbReference>
<dbReference type="Pfam" id="PF01618">
    <property type="entry name" value="MotA_ExbB"/>
    <property type="match status" value="1"/>
</dbReference>
<evidence type="ECO:0000256" key="8">
    <source>
        <dbReference type="ARBA" id="ARBA00022927"/>
    </source>
</evidence>
<evidence type="ECO:0000256" key="9">
    <source>
        <dbReference type="ARBA" id="ARBA00022989"/>
    </source>
</evidence>
<evidence type="ECO:0000256" key="11">
    <source>
        <dbReference type="ARBA" id="ARBA00024816"/>
    </source>
</evidence>
<keyword evidence="4 12" id="KW-0813">Transport</keyword>
<protein>
    <recommendedName>
        <fullName evidence="3">Biopolymer transport protein ExbB</fullName>
    </recommendedName>
</protein>
<dbReference type="Proteomes" id="UP000282597">
    <property type="component" value="Chromosome"/>
</dbReference>
<sequence length="236" mass="26016">MEHYGLAHLWHQGDPVIRALTLALVLMSTLSWTVILAKTWQLICLRQLTKNAEQAFWHADGIEHGIEKLGKRAGNPFLALVLAGQEAASHHQQNQPSLHHRMDISDWITRCLKSTLDENLMRLQSGLALLASIGSTAPFVGLFGTVWGIYHALLAISENGQASLNHVAGPVGEALIMTAFGLFVAIPATLAYNAFTRSNKRIVSKLNRFSHGLHAYFVTGARLRSNRRSELKVAAR</sequence>
<evidence type="ECO:0000256" key="12">
    <source>
        <dbReference type="RuleBase" id="RU004057"/>
    </source>
</evidence>
<evidence type="ECO:0000256" key="5">
    <source>
        <dbReference type="ARBA" id="ARBA00022475"/>
    </source>
</evidence>
<evidence type="ECO:0000313" key="13">
    <source>
        <dbReference type="EMBL" id="BBE08843.1"/>
    </source>
</evidence>
<comment type="function">
    <text evidence="11">Involved in the TonB-dependent energy-dependent transport of various receptor-bound substrates. Protects ExbD from proteolytic degradation and functionally stabilizes TonB.</text>
</comment>
<evidence type="ECO:0000256" key="10">
    <source>
        <dbReference type="ARBA" id="ARBA00023136"/>
    </source>
</evidence>
<evidence type="ECO:0000313" key="14">
    <source>
        <dbReference type="Proteomes" id="UP000282597"/>
    </source>
</evidence>
<dbReference type="PANTHER" id="PTHR30625:SF14">
    <property type="entry name" value="BIOPOLYMER TRANSPORT PROTEIN EXBB"/>
    <property type="match status" value="1"/>
</dbReference>
<name>A0A2Z6ETS7_9BURK</name>
<evidence type="ECO:0000256" key="2">
    <source>
        <dbReference type="ARBA" id="ARBA00011471"/>
    </source>
</evidence>
<keyword evidence="8 12" id="KW-0653">Protein transport</keyword>
<keyword evidence="5" id="KW-1003">Cell membrane</keyword>